<gene>
    <name evidence="6 7" type="primary">rplW</name>
    <name evidence="7" type="ORF">IAB19_09970</name>
</gene>
<protein>
    <recommendedName>
        <fullName evidence="6">Large ribosomal subunit protein uL23</fullName>
    </recommendedName>
</protein>
<dbReference type="NCBIfam" id="NF004363">
    <property type="entry name" value="PRK05738.2-4"/>
    <property type="match status" value="1"/>
</dbReference>
<dbReference type="HAMAP" id="MF_01369_B">
    <property type="entry name" value="Ribosomal_uL23_B"/>
    <property type="match status" value="1"/>
</dbReference>
<evidence type="ECO:0000313" key="7">
    <source>
        <dbReference type="EMBL" id="MBO8416694.1"/>
    </source>
</evidence>
<dbReference type="Pfam" id="PF00276">
    <property type="entry name" value="Ribosomal_L23"/>
    <property type="match status" value="1"/>
</dbReference>
<keyword evidence="5 6" id="KW-0687">Ribonucleoprotein</keyword>
<evidence type="ECO:0000256" key="5">
    <source>
        <dbReference type="ARBA" id="ARBA00023274"/>
    </source>
</evidence>
<comment type="caution">
    <text evidence="7">The sequence shown here is derived from an EMBL/GenBank/DDBJ whole genome shotgun (WGS) entry which is preliminary data.</text>
</comment>
<organism evidence="7 8">
    <name type="scientific">Candidatus Avisuccinivibrio stercorigallinarum</name>
    <dbReference type="NCBI Taxonomy" id="2840704"/>
    <lineage>
        <taxon>Bacteria</taxon>
        <taxon>Pseudomonadati</taxon>
        <taxon>Pseudomonadota</taxon>
        <taxon>Gammaproteobacteria</taxon>
        <taxon>Aeromonadales</taxon>
        <taxon>Succinivibrionaceae</taxon>
        <taxon>Succinivibrionaceae incertae sedis</taxon>
        <taxon>Candidatus Avisuccinivibrio</taxon>
    </lineage>
</organism>
<dbReference type="SUPFAM" id="SSF54189">
    <property type="entry name" value="Ribosomal proteins S24e, L23 and L15e"/>
    <property type="match status" value="1"/>
</dbReference>
<dbReference type="PANTHER" id="PTHR12059">
    <property type="entry name" value="RIBOSOMAL PROTEIN L23-RELATED"/>
    <property type="match status" value="1"/>
</dbReference>
<dbReference type="GO" id="GO:0019843">
    <property type="term" value="F:rRNA binding"/>
    <property type="evidence" value="ECO:0007669"/>
    <property type="project" value="UniProtKB-UniRule"/>
</dbReference>
<dbReference type="GO" id="GO:0003735">
    <property type="term" value="F:structural constituent of ribosome"/>
    <property type="evidence" value="ECO:0007669"/>
    <property type="project" value="InterPro"/>
</dbReference>
<dbReference type="NCBIfam" id="NF004359">
    <property type="entry name" value="PRK05738.1-3"/>
    <property type="match status" value="1"/>
</dbReference>
<sequence length="105" mass="11517">MANEARLMNILRAPVISEKGNLGADKFNTFAFKVLPDASKFEIKKAVETVFGVEVISVHTVNVAGKARRSAHGMGRRSDWKKAYVKLAPGAQLNMDNITAEKESK</sequence>
<dbReference type="Gene3D" id="3.30.70.330">
    <property type="match status" value="1"/>
</dbReference>
<evidence type="ECO:0000256" key="3">
    <source>
        <dbReference type="ARBA" id="ARBA00022884"/>
    </source>
</evidence>
<dbReference type="InterPro" id="IPR013025">
    <property type="entry name" value="Ribosomal_uL23-like"/>
</dbReference>
<dbReference type="EMBL" id="JADINH010000196">
    <property type="protein sequence ID" value="MBO8416694.1"/>
    <property type="molecule type" value="Genomic_DNA"/>
</dbReference>
<evidence type="ECO:0000256" key="2">
    <source>
        <dbReference type="ARBA" id="ARBA00022730"/>
    </source>
</evidence>
<keyword evidence="3 6" id="KW-0694">RNA-binding</keyword>
<dbReference type="FunFam" id="3.30.70.330:FF:000001">
    <property type="entry name" value="50S ribosomal protein L23"/>
    <property type="match status" value="1"/>
</dbReference>
<dbReference type="InterPro" id="IPR012677">
    <property type="entry name" value="Nucleotide-bd_a/b_plait_sf"/>
</dbReference>
<comment type="similarity">
    <text evidence="1 6">Belongs to the universal ribosomal protein uL23 family.</text>
</comment>
<keyword evidence="2 6" id="KW-0699">rRNA-binding</keyword>
<proteinExistence type="inferred from homology"/>
<dbReference type="InterPro" id="IPR012678">
    <property type="entry name" value="Ribosomal_uL23/eL15/eS24_sf"/>
</dbReference>
<keyword evidence="4 6" id="KW-0689">Ribosomal protein</keyword>
<dbReference type="GO" id="GO:1990904">
    <property type="term" value="C:ribonucleoprotein complex"/>
    <property type="evidence" value="ECO:0007669"/>
    <property type="project" value="UniProtKB-KW"/>
</dbReference>
<evidence type="ECO:0000256" key="4">
    <source>
        <dbReference type="ARBA" id="ARBA00022980"/>
    </source>
</evidence>
<reference evidence="7" key="2">
    <citation type="journal article" date="2021" name="PeerJ">
        <title>Extensive microbial diversity within the chicken gut microbiome revealed by metagenomics and culture.</title>
        <authorList>
            <person name="Gilroy R."/>
            <person name="Ravi A."/>
            <person name="Getino M."/>
            <person name="Pursley I."/>
            <person name="Horton D.L."/>
            <person name="Alikhan N.F."/>
            <person name="Baker D."/>
            <person name="Gharbi K."/>
            <person name="Hall N."/>
            <person name="Watson M."/>
            <person name="Adriaenssens E.M."/>
            <person name="Foster-Nyarko E."/>
            <person name="Jarju S."/>
            <person name="Secka A."/>
            <person name="Antonio M."/>
            <person name="Oren A."/>
            <person name="Chaudhuri R.R."/>
            <person name="La Ragione R."/>
            <person name="Hildebrand F."/>
            <person name="Pallen M.J."/>
        </authorList>
    </citation>
    <scope>NUCLEOTIDE SEQUENCE</scope>
    <source>
        <strain evidence="7">17213</strain>
    </source>
</reference>
<dbReference type="GO" id="GO:0006412">
    <property type="term" value="P:translation"/>
    <property type="evidence" value="ECO:0007669"/>
    <property type="project" value="UniProtKB-UniRule"/>
</dbReference>
<dbReference type="Proteomes" id="UP000823631">
    <property type="component" value="Unassembled WGS sequence"/>
</dbReference>
<reference evidence="7" key="1">
    <citation type="submission" date="2020-10" db="EMBL/GenBank/DDBJ databases">
        <authorList>
            <person name="Gilroy R."/>
        </authorList>
    </citation>
    <scope>NUCLEOTIDE SEQUENCE</scope>
    <source>
        <strain evidence="7">17213</strain>
    </source>
</reference>
<comment type="function">
    <text evidence="6">One of the early assembly proteins it binds 23S rRNA. One of the proteins that surrounds the polypeptide exit tunnel on the outside of the ribosome. Forms the main docking site for trigger factor binding to the ribosome.</text>
</comment>
<evidence type="ECO:0000313" key="8">
    <source>
        <dbReference type="Proteomes" id="UP000823631"/>
    </source>
</evidence>
<dbReference type="PANTHER" id="PTHR12059:SF5">
    <property type="entry name" value="LARGE RIBOSOMAL SUBUNIT PROTEIN UL23M"/>
    <property type="match status" value="1"/>
</dbReference>
<evidence type="ECO:0000256" key="6">
    <source>
        <dbReference type="HAMAP-Rule" id="MF_01369"/>
    </source>
</evidence>
<dbReference type="GO" id="GO:0005840">
    <property type="term" value="C:ribosome"/>
    <property type="evidence" value="ECO:0007669"/>
    <property type="project" value="UniProtKB-KW"/>
</dbReference>
<comment type="subunit">
    <text evidence="6">Part of the 50S ribosomal subunit. Contacts protein L29, and trigger factor when it is bound to the ribosome.</text>
</comment>
<name>A0A9D9GU66_9GAMM</name>
<evidence type="ECO:0000256" key="1">
    <source>
        <dbReference type="ARBA" id="ARBA00006700"/>
    </source>
</evidence>
<dbReference type="AlphaFoldDB" id="A0A9D9GU66"/>
<accession>A0A9D9GU66</accession>